<comment type="caution">
    <text evidence="6">The sequence shown here is derived from an EMBL/GenBank/DDBJ whole genome shotgun (WGS) entry which is preliminary data.</text>
</comment>
<organism evidence="6 7">
    <name type="scientific">Chrysochromulina tobinii</name>
    <dbReference type="NCBI Taxonomy" id="1460289"/>
    <lineage>
        <taxon>Eukaryota</taxon>
        <taxon>Haptista</taxon>
        <taxon>Haptophyta</taxon>
        <taxon>Prymnesiophyceae</taxon>
        <taxon>Prymnesiales</taxon>
        <taxon>Chrysochromulinaceae</taxon>
        <taxon>Chrysochromulina</taxon>
    </lineage>
</organism>
<dbReference type="CDD" id="cd00030">
    <property type="entry name" value="C2"/>
    <property type="match status" value="2"/>
</dbReference>
<proteinExistence type="predicted"/>
<evidence type="ECO:0000259" key="5">
    <source>
        <dbReference type="PROSITE" id="PS50004"/>
    </source>
</evidence>
<dbReference type="CDD" id="cd00603">
    <property type="entry name" value="IPT_PCSR"/>
    <property type="match status" value="4"/>
</dbReference>
<dbReference type="Gene3D" id="2.60.40.10">
    <property type="entry name" value="Immunoglobulins"/>
    <property type="match status" value="14"/>
</dbReference>
<name>A0A0M0KB30_9EUKA</name>
<dbReference type="InterPro" id="IPR014756">
    <property type="entry name" value="Ig_E-set"/>
</dbReference>
<dbReference type="SMART" id="SM00239">
    <property type="entry name" value="C2"/>
    <property type="match status" value="2"/>
</dbReference>
<dbReference type="Gene3D" id="2.60.40.150">
    <property type="entry name" value="C2 domain"/>
    <property type="match status" value="2"/>
</dbReference>
<dbReference type="InterPro" id="IPR036278">
    <property type="entry name" value="Sialidase_sf"/>
</dbReference>
<feature type="region of interest" description="Disordered" evidence="2">
    <location>
        <begin position="2298"/>
        <end position="2319"/>
    </location>
</feature>
<dbReference type="EMBL" id="JWZX01000682">
    <property type="protein sequence ID" value="KOO35979.1"/>
    <property type="molecule type" value="Genomic_DNA"/>
</dbReference>
<keyword evidence="3" id="KW-1133">Transmembrane helix</keyword>
<dbReference type="PANTHER" id="PTHR46769:SF2">
    <property type="entry name" value="FIBROCYSTIN-L ISOFORM 2 PRECURSOR-RELATED"/>
    <property type="match status" value="1"/>
</dbReference>
<evidence type="ECO:0000256" key="2">
    <source>
        <dbReference type="SAM" id="MobiDB-lite"/>
    </source>
</evidence>
<reference evidence="7" key="1">
    <citation type="journal article" date="2015" name="PLoS Genet.">
        <title>Genome Sequence and Transcriptome Analyses of Chrysochromulina tobin: Metabolic Tools for Enhanced Algal Fitness in the Prominent Order Prymnesiales (Haptophyceae).</title>
        <authorList>
            <person name="Hovde B.T."/>
            <person name="Deodato C.R."/>
            <person name="Hunsperger H.M."/>
            <person name="Ryken S.A."/>
            <person name="Yost W."/>
            <person name="Jha R.K."/>
            <person name="Patterson J."/>
            <person name="Monnat R.J. Jr."/>
            <person name="Barlow S.B."/>
            <person name="Starkenburg S.R."/>
            <person name="Cattolico R.A."/>
        </authorList>
    </citation>
    <scope>NUCLEOTIDE SEQUENCE</scope>
    <source>
        <strain evidence="7">CCMP291</strain>
    </source>
</reference>
<protein>
    <submittedName>
        <fullName evidence="6">Multiple c2 and transmembrane domain-containing protein 1-like isoform 2</fullName>
    </submittedName>
</protein>
<keyword evidence="7" id="KW-1185">Reference proteome</keyword>
<feature type="compositionally biased region" description="Low complexity" evidence="2">
    <location>
        <begin position="2298"/>
        <end position="2307"/>
    </location>
</feature>
<feature type="domain" description="C2" evidence="5">
    <location>
        <begin position="2303"/>
        <end position="2425"/>
    </location>
</feature>
<dbReference type="SUPFAM" id="SSF81296">
    <property type="entry name" value="E set domains"/>
    <property type="match status" value="9"/>
</dbReference>
<dbReference type="InterPro" id="IPR002909">
    <property type="entry name" value="IPT_dom"/>
</dbReference>
<feature type="transmembrane region" description="Helical" evidence="3">
    <location>
        <begin position="1936"/>
        <end position="1957"/>
    </location>
</feature>
<dbReference type="Proteomes" id="UP000037460">
    <property type="component" value="Unassembled WGS sequence"/>
</dbReference>
<evidence type="ECO:0000313" key="7">
    <source>
        <dbReference type="Proteomes" id="UP000037460"/>
    </source>
</evidence>
<dbReference type="PROSITE" id="PS50004">
    <property type="entry name" value="C2"/>
    <property type="match status" value="2"/>
</dbReference>
<evidence type="ECO:0000256" key="3">
    <source>
        <dbReference type="SAM" id="Phobius"/>
    </source>
</evidence>
<dbReference type="InterPro" id="IPR013783">
    <property type="entry name" value="Ig-like_fold"/>
</dbReference>
<dbReference type="PANTHER" id="PTHR46769">
    <property type="entry name" value="POLYCYSTIC KIDNEY AND HEPATIC DISEASE 1 (AUTOSOMAL RECESSIVE)-LIKE 1"/>
    <property type="match status" value="1"/>
</dbReference>
<evidence type="ECO:0000313" key="6">
    <source>
        <dbReference type="EMBL" id="KOO35979.1"/>
    </source>
</evidence>
<accession>A0A0M0KB30</accession>
<dbReference type="Pfam" id="PF00168">
    <property type="entry name" value="C2"/>
    <property type="match status" value="2"/>
</dbReference>
<sequence>MRLLLFLPTAVAAAQSLRVTPAVVDVHGGVEIELARDGSAFESPVHGEVHCLFGVDSVPGGLHPDGRSIVCTVPPAPGGQLGTVDVSVRIDPLPDDQGSATVVYYDASSLPVISEVRPHSAEGASPSHVRVFGSNFAPLSHTMRCSFGEDGPTDASYVSPTELACASPEVPNGPSHSVDLRVSLDGRLFSAPGAETFTFTNMRVPPSLSRLSPQIGPVSGGIELTLVGLGFSPAHGRLQCLFEGLQATAASFDSTERVRCASPAVSSSAKGPVRSVDVAVGAVGGEPPVSSSLPFTFYDPARPPSISEVVPAYGDVHAPPSIVLHGAGFAPVGDRLVCRFGGAQLTAATFVSTSSIRCAAPPASALTVGRVSVMAAIDGGAALPRKGSPAEIAAASLLIYDASEPPVASSVTPVFASVGGGAVLTVSGANFAPTRHLGCVFEQVGLTPATLLDASTLRCAAPPTTAPLTTKLAVTLDHLTLSVPAIPFTFHDPEAGALVSAVHPPFVHYAGGTPLEVRVHNYDPTADVAACVFYLPAHTDGAIAPALATAATHTMGETVRCLSPHAPRSSVGSVRLRLWAARAAELSQGARTSDGLLQEALDAASAPERAPQFVLSAGSVPLTLYDMERPPTATRLVPRYAGLPTDGSPVDVLVLGTNFAPTDLGLVCQIDERGSGGPARFVNGTAVSCSVPLPDAPKDTTVRVSADGGVTWSAALPFTFYDPDTAPVVLASPAAVDVAALAASGGQARLSLWGSNFAPTDGLRCGFGSFDDHGAQESVVATFVSATEIECLAPSHWWGVARVRATHDGGQYWSEAGPSITPYNTSQQGLITSVEPAALPVDESGSGGVSLRGKHFFRPAVDGGKSSAAALRVCRFVPLPAESLGARRRASTHTHTHTIHASPSTSLAPAAAPSTVVSPATIFDDTHARCATPTALQPQTAAVSLSLDGGVTFGTAAIVTFYDDSSPPTLLSATPTDGERSQATLVTLRGFNFNPPKAPSDLLCRFGAVVAPATFVHSTSISCYAPSVTTLGQVALDLSDDGGRSWPTATAPSSAKTAVPSSMQFVYYDSAVPPTLSSAAPAGASVAGGTALTLYGTNFVPPRGYTAPSARASCVFTADGAMLASTPASFGSFGHVACSSPAAASSKTDATLRVVSADGLSSLGIPFTFYDASVPPALVSVTPAGLPLGSRPVTLQVHGRGFAPVGLQCHFGRMVPTPATFATASLVLCKSPGDDAGFSGPISLPLVVSRDGVRSDFRLDGNAADADVDAATSVSLTFFEPDAIPSTTSARPLAVDVHGGTTLLLHGTGFRPGGSEMRCTIGGLHVPAHFISLTEARCDAPMGEPTWAGSAATVPVCLVYHDGDSGQCGARVTYSDPTAPPELIAVSPRLLTLGSSAVISLSGANFAPTGAQLVCRFGGRSASPVPASFVSGDQVLCNAPPATSPATTTLQISTDGGASFSSGLPFAYYDATRPAELERVWPPVAGLKAQTRLMLTGINFGPTDAFACHFGALPPTAATYINSSAAVCHAPASPTVQSVALSLTLDGTTWSTRTSDFTFYDTSAPPAVEALSRAFGRADGEDGELLTLTGSNFAPTGAALRCLFAPLPDAGAVASEGADGDENEFEGQPERAYLGSGRFQRQPGAPVSAAATFISITQIRCAAPMTARPSTAAVSASTDGVSFGRSTANYTYYDPKLTPVVSRVAPAYGAYLSSTAVTVYGLNFAPTSLGLHVRFGDLGVSRATFVSSSMALARTPIPSAGIESLSVPVEVALTPDGFGSVPSIAAVATPALFSFHNPFSPPRITQISPTNHRCGDGGAYVRDVRTNERIEVARHAVVTIEGANFAPMKRLSCNYRRTGETLFEQFEHSVPAFFRSASEIRCPIPAITYADDGSTRTLQMFFSVSNDGENYRWSNFVFTYEGGCELPTFTHRMYRIVYSLLSLLAVIVALLLVLVVCRRNTTVRALNKVLFRAVGLLPDGADGADGSDNAGFVGYFFSPRASPTKGDGGGGGQWQRLVEEDEEAGAPDERKRRLLGTGTLEVSIQRATRLMAGDAETGLSDPYVLLQMSGQQDWRTRVVPRTLDPIWNESHRVVVGTLKTVLQSSLTLTVMDQDIGRDADNYLGELGVDLQPLRDRERIILERMPLTAGGEGTITVEVRWIPDASPAARQLFSRTASAQRGSRADETFKDWWEAASPVLGGAFDKMKSAVSEASPVIAAKVKSFVGLDAEVLSPPPAASPNPSVAASTATSVAASPSKLASTQDRGQGRISTPPASAIAETRRAAAAAVAAAVAAAGAPEDTAAGTPTPVPGTPSRPSLTGTLEVHLVRANELMSSDSNGMSDPYVTLKVGKHKAWKSSVQQKTIHPVWDETMRMEHVRLDEVCESILQIKVFDKDFLGMGDDRLGNKRLPLFALAREPNYMLQLLDEPLDDATCGTITVLVRFVPDGSLAAPPPETEANEVSAP</sequence>
<feature type="domain" description="C2" evidence="5">
    <location>
        <begin position="2020"/>
        <end position="2143"/>
    </location>
</feature>
<feature type="compositionally biased region" description="Low complexity" evidence="2">
    <location>
        <begin position="2240"/>
        <end position="2257"/>
    </location>
</feature>
<dbReference type="InterPro" id="IPR035892">
    <property type="entry name" value="C2_domain_sf"/>
</dbReference>
<dbReference type="CDD" id="cd00102">
    <property type="entry name" value="IPT"/>
    <property type="match status" value="2"/>
</dbReference>
<dbReference type="OrthoDB" id="67700at2759"/>
<evidence type="ECO:0000256" key="4">
    <source>
        <dbReference type="SAM" id="SignalP"/>
    </source>
</evidence>
<dbReference type="SMART" id="SM00429">
    <property type="entry name" value="IPT"/>
    <property type="match status" value="13"/>
</dbReference>
<keyword evidence="3" id="KW-0472">Membrane</keyword>
<keyword evidence="3 6" id="KW-0812">Transmembrane</keyword>
<dbReference type="InterPro" id="IPR000008">
    <property type="entry name" value="C2_dom"/>
</dbReference>
<dbReference type="SUPFAM" id="SSF50939">
    <property type="entry name" value="Sialidases"/>
    <property type="match status" value="1"/>
</dbReference>
<feature type="signal peptide" evidence="4">
    <location>
        <begin position="1"/>
        <end position="16"/>
    </location>
</feature>
<keyword evidence="1 4" id="KW-0732">Signal</keyword>
<feature type="region of interest" description="Disordered" evidence="2">
    <location>
        <begin position="2234"/>
        <end position="2273"/>
    </location>
</feature>
<dbReference type="InterPro" id="IPR052387">
    <property type="entry name" value="Fibrocystin"/>
</dbReference>
<dbReference type="SUPFAM" id="SSF49562">
    <property type="entry name" value="C2 domain (Calcium/lipid-binding domain, CaLB)"/>
    <property type="match status" value="2"/>
</dbReference>
<feature type="chain" id="PRO_5005602584" evidence="4">
    <location>
        <begin position="17"/>
        <end position="2465"/>
    </location>
</feature>
<gene>
    <name evidence="6" type="ORF">Ctob_010803</name>
</gene>
<dbReference type="Pfam" id="PF01833">
    <property type="entry name" value="TIG"/>
    <property type="match status" value="7"/>
</dbReference>
<evidence type="ECO:0000256" key="1">
    <source>
        <dbReference type="ARBA" id="ARBA00022729"/>
    </source>
</evidence>